<evidence type="ECO:0000313" key="2">
    <source>
        <dbReference type="Proteomes" id="UP000198900"/>
    </source>
</evidence>
<reference evidence="1" key="1">
    <citation type="submission" date="2016-10" db="EMBL/GenBank/DDBJ databases">
        <authorList>
            <person name="Varghese N."/>
            <person name="Submissions S."/>
        </authorList>
    </citation>
    <scope>NUCLEOTIDE SEQUENCE [LARGE SCALE GENOMIC DNA]</scope>
    <source>
        <strain evidence="1">YR281</strain>
    </source>
</reference>
<evidence type="ECO:0000313" key="1">
    <source>
        <dbReference type="EMBL" id="SDI61512.1"/>
    </source>
</evidence>
<protein>
    <submittedName>
        <fullName evidence="1">Uncharacterized protein</fullName>
    </submittedName>
</protein>
<dbReference type="AlphaFoldDB" id="A0A7Z7BBS5"/>
<proteinExistence type="predicted"/>
<name>A0A7Z7BBS5_9BURK</name>
<dbReference type="Proteomes" id="UP000198900">
    <property type="component" value="Unassembled WGS sequence"/>
</dbReference>
<comment type="caution">
    <text evidence="1">The sequence shown here is derived from an EMBL/GenBank/DDBJ whole genome shotgun (WGS) entry which is preliminary data.</text>
</comment>
<accession>A0A7Z7BBS5</accession>
<sequence>MELHRSVSPSGLSCLLSYCQGLSMPVSKPAVAVTKQAMLAIRAMRERRALACASASRSMLRVETDAGDDRVGGIVISTGCFASHAASYEIAK</sequence>
<gene>
    <name evidence="1" type="ORF">SAMN04487926_120104</name>
</gene>
<keyword evidence="2" id="KW-1185">Reference proteome</keyword>
<organism evidence="1 2">
    <name type="scientific">Paraburkholderia steynii</name>
    <dbReference type="NCBI Taxonomy" id="1245441"/>
    <lineage>
        <taxon>Bacteria</taxon>
        <taxon>Pseudomonadati</taxon>
        <taxon>Pseudomonadota</taxon>
        <taxon>Betaproteobacteria</taxon>
        <taxon>Burkholderiales</taxon>
        <taxon>Burkholderiaceae</taxon>
        <taxon>Paraburkholderia</taxon>
    </lineage>
</organism>
<dbReference type="EMBL" id="FNDI01000020">
    <property type="protein sequence ID" value="SDI61512.1"/>
    <property type="molecule type" value="Genomic_DNA"/>
</dbReference>